<sequence>MEASPRTPGVDDNAETRVIDPFRSHKNVKEQRDRCSDGKEDPYVRMVLLTVKGGNGVREGIKRRGGEDARRGSFAKASMEFAGD</sequence>
<feature type="compositionally biased region" description="Basic and acidic residues" evidence="1">
    <location>
        <begin position="59"/>
        <end position="71"/>
    </location>
</feature>
<dbReference type="EMBL" id="JAGYWB010000017">
    <property type="protein sequence ID" value="KAI0495367.1"/>
    <property type="molecule type" value="Genomic_DNA"/>
</dbReference>
<gene>
    <name evidence="2" type="ORF">KFK09_025517</name>
</gene>
<evidence type="ECO:0000313" key="3">
    <source>
        <dbReference type="Proteomes" id="UP000829196"/>
    </source>
</evidence>
<accession>A0A8T3AGD9</accession>
<reference evidence="2" key="1">
    <citation type="journal article" date="2022" name="Front. Genet.">
        <title>Chromosome-Scale Assembly of the Dendrobium nobile Genome Provides Insights Into the Molecular Mechanism of the Biosynthesis of the Medicinal Active Ingredient of Dendrobium.</title>
        <authorList>
            <person name="Xu Q."/>
            <person name="Niu S.-C."/>
            <person name="Li K.-L."/>
            <person name="Zheng P.-J."/>
            <person name="Zhang X.-J."/>
            <person name="Jia Y."/>
            <person name="Liu Y."/>
            <person name="Niu Y.-X."/>
            <person name="Yu L.-H."/>
            <person name="Chen D.-F."/>
            <person name="Zhang G.-Q."/>
        </authorList>
    </citation>
    <scope>NUCLEOTIDE SEQUENCE</scope>
    <source>
        <tissue evidence="2">Leaf</tissue>
    </source>
</reference>
<organism evidence="2 3">
    <name type="scientific">Dendrobium nobile</name>
    <name type="common">Orchid</name>
    <dbReference type="NCBI Taxonomy" id="94219"/>
    <lineage>
        <taxon>Eukaryota</taxon>
        <taxon>Viridiplantae</taxon>
        <taxon>Streptophyta</taxon>
        <taxon>Embryophyta</taxon>
        <taxon>Tracheophyta</taxon>
        <taxon>Spermatophyta</taxon>
        <taxon>Magnoliopsida</taxon>
        <taxon>Liliopsida</taxon>
        <taxon>Asparagales</taxon>
        <taxon>Orchidaceae</taxon>
        <taxon>Epidendroideae</taxon>
        <taxon>Malaxideae</taxon>
        <taxon>Dendrobiinae</taxon>
        <taxon>Dendrobium</taxon>
    </lineage>
</organism>
<keyword evidence="3" id="KW-1185">Reference proteome</keyword>
<evidence type="ECO:0000256" key="1">
    <source>
        <dbReference type="SAM" id="MobiDB-lite"/>
    </source>
</evidence>
<evidence type="ECO:0000313" key="2">
    <source>
        <dbReference type="EMBL" id="KAI0495367.1"/>
    </source>
</evidence>
<feature type="compositionally biased region" description="Basic and acidic residues" evidence="1">
    <location>
        <begin position="14"/>
        <end position="39"/>
    </location>
</feature>
<dbReference type="AlphaFoldDB" id="A0A8T3AGD9"/>
<comment type="caution">
    <text evidence="2">The sequence shown here is derived from an EMBL/GenBank/DDBJ whole genome shotgun (WGS) entry which is preliminary data.</text>
</comment>
<feature type="region of interest" description="Disordered" evidence="1">
    <location>
        <begin position="59"/>
        <end position="84"/>
    </location>
</feature>
<feature type="region of interest" description="Disordered" evidence="1">
    <location>
        <begin position="1"/>
        <end position="39"/>
    </location>
</feature>
<proteinExistence type="predicted"/>
<dbReference type="Proteomes" id="UP000829196">
    <property type="component" value="Unassembled WGS sequence"/>
</dbReference>
<protein>
    <submittedName>
        <fullName evidence="2">Uncharacterized protein</fullName>
    </submittedName>
</protein>
<name>A0A8T3AGD9_DENNO</name>